<dbReference type="GO" id="GO:0051537">
    <property type="term" value="F:2 iron, 2 sulfur cluster binding"/>
    <property type="evidence" value="ECO:0007669"/>
    <property type="project" value="UniProtKB-UniRule"/>
</dbReference>
<feature type="binding site" evidence="14">
    <location>
        <position position="186"/>
    </location>
    <ligand>
        <name>[2Fe-2S] cluster</name>
        <dbReference type="ChEBI" id="CHEBI:190135"/>
    </ligand>
</feature>
<feature type="region of interest" description="Disordered" evidence="15">
    <location>
        <begin position="824"/>
        <end position="849"/>
    </location>
</feature>
<dbReference type="InterPro" id="IPR007785">
    <property type="entry name" value="Anamorsin"/>
</dbReference>
<keyword evidence="6 16" id="KW-0812">Transmembrane</keyword>
<evidence type="ECO:0000256" key="5">
    <source>
        <dbReference type="ARBA" id="ARBA00022490"/>
    </source>
</evidence>
<dbReference type="SUPFAM" id="SSF81324">
    <property type="entry name" value="Voltage-gated potassium channels"/>
    <property type="match status" value="1"/>
</dbReference>
<comment type="similarity">
    <text evidence="3 14">Belongs to the anamorsin family.</text>
</comment>
<dbReference type="GO" id="GO:0051539">
    <property type="term" value="F:4 iron, 4 sulfur cluster binding"/>
    <property type="evidence" value="ECO:0007669"/>
    <property type="project" value="UniProtKB-KW"/>
</dbReference>
<comment type="domain">
    <text evidence="14">The N-terminal domain has structural similarity with S-adenosyl-L-methionine-dependent methyltransferases, but does not bind S-adenosyl-L-methionine. It is required for correct assembly of the 2 Fe-S clusters.</text>
</comment>
<feature type="short sequence motif" description="Cx2C motif 2" evidence="14">
    <location>
        <begin position="237"/>
        <end position="240"/>
    </location>
</feature>
<keyword evidence="12 14" id="KW-0496">Mitochondrion</keyword>
<protein>
    <recommendedName>
        <fullName evidence="14">Anamorsin homolog</fullName>
    </recommendedName>
    <alternativeName>
        <fullName evidence="14">Fe-S cluster assembly protein DRE2 homolog</fullName>
    </alternativeName>
</protein>
<dbReference type="GO" id="GO:0016226">
    <property type="term" value="P:iron-sulfur cluster assembly"/>
    <property type="evidence" value="ECO:0007669"/>
    <property type="project" value="UniProtKB-UniRule"/>
</dbReference>
<dbReference type="AlphaFoldDB" id="A0A9D4TJP4"/>
<dbReference type="GO" id="GO:0016020">
    <property type="term" value="C:membrane"/>
    <property type="evidence" value="ECO:0007669"/>
    <property type="project" value="UniProtKB-SubCell"/>
</dbReference>
<comment type="subcellular location">
    <subcellularLocation>
        <location evidence="14">Cytoplasm</location>
    </subcellularLocation>
    <subcellularLocation>
        <location evidence="14">Mitochondrion intermembrane space</location>
    </subcellularLocation>
    <subcellularLocation>
        <location evidence="2">Membrane</location>
        <topology evidence="2">Multi-pass membrane protein</topology>
    </subcellularLocation>
</comment>
<evidence type="ECO:0000313" key="19">
    <source>
        <dbReference type="EMBL" id="KAI3427256.1"/>
    </source>
</evidence>
<gene>
    <name evidence="19" type="ORF">D9Q98_007190</name>
</gene>
<feature type="transmembrane region" description="Helical" evidence="16">
    <location>
        <begin position="507"/>
        <end position="528"/>
    </location>
</feature>
<keyword evidence="5 14" id="KW-0963">Cytoplasm</keyword>
<feature type="binding site" evidence="14">
    <location>
        <position position="199"/>
    </location>
    <ligand>
        <name>[2Fe-2S] cluster</name>
        <dbReference type="ChEBI" id="CHEBI:190135"/>
    </ligand>
</feature>
<comment type="subunit">
    <text evidence="14">Monomer.</text>
</comment>
<keyword evidence="4 14" id="KW-0004">4Fe-4S</keyword>
<dbReference type="Gene3D" id="3.40.50.150">
    <property type="entry name" value="Vaccinia Virus protein VP39"/>
    <property type="match status" value="1"/>
</dbReference>
<dbReference type="GO" id="GO:0005216">
    <property type="term" value="F:monoatomic ion channel activity"/>
    <property type="evidence" value="ECO:0007669"/>
    <property type="project" value="InterPro"/>
</dbReference>
<evidence type="ECO:0000259" key="18">
    <source>
        <dbReference type="Pfam" id="PF05093"/>
    </source>
</evidence>
<dbReference type="OrthoDB" id="515205at2759"/>
<evidence type="ECO:0000256" key="1">
    <source>
        <dbReference type="ARBA" id="ARBA00001966"/>
    </source>
</evidence>
<proteinExistence type="inferred from homology"/>
<feature type="transmembrane region" description="Helical" evidence="16">
    <location>
        <begin position="308"/>
        <end position="330"/>
    </location>
</feature>
<dbReference type="Pfam" id="PF00520">
    <property type="entry name" value="Ion_trans"/>
    <property type="match status" value="1"/>
</dbReference>
<dbReference type="HAMAP" id="MF_03115">
    <property type="entry name" value="Anamorsin"/>
    <property type="match status" value="1"/>
</dbReference>
<dbReference type="InterPro" id="IPR005821">
    <property type="entry name" value="Ion_trans_dom"/>
</dbReference>
<feature type="region of interest" description="Fe-S binding site B" evidence="14">
    <location>
        <begin position="226"/>
        <end position="240"/>
    </location>
</feature>
<accession>A0A9D4TJP4</accession>
<feature type="region of interest" description="Disordered" evidence="15">
    <location>
        <begin position="776"/>
        <end position="799"/>
    </location>
</feature>
<dbReference type="EMBL" id="SIDB01000010">
    <property type="protein sequence ID" value="KAI3427256.1"/>
    <property type="molecule type" value="Genomic_DNA"/>
</dbReference>
<feature type="binding site" evidence="14">
    <location>
        <position position="240"/>
    </location>
    <ligand>
        <name>[4Fe-4S] cluster</name>
        <dbReference type="ChEBI" id="CHEBI:49883"/>
    </ligand>
</feature>
<evidence type="ECO:0000256" key="13">
    <source>
        <dbReference type="ARBA" id="ARBA00023136"/>
    </source>
</evidence>
<feature type="transmembrane region" description="Helical" evidence="16">
    <location>
        <begin position="366"/>
        <end position="388"/>
    </location>
</feature>
<feature type="transmembrane region" description="Helical" evidence="16">
    <location>
        <begin position="424"/>
        <end position="447"/>
    </location>
</feature>
<comment type="cofactor">
    <cofactor evidence="14">
        <name>[2Fe-2S] cluster</name>
        <dbReference type="ChEBI" id="CHEBI:190135"/>
    </cofactor>
</comment>
<dbReference type="Pfam" id="PF05093">
    <property type="entry name" value="CIAPIN1"/>
    <property type="match status" value="1"/>
</dbReference>
<feature type="domain" description="Anamorsin C-terminal" evidence="18">
    <location>
        <begin position="185"/>
        <end position="256"/>
    </location>
</feature>
<keyword evidence="8 14" id="KW-0479">Metal-binding</keyword>
<keyword evidence="11 14" id="KW-0411">Iron-sulfur</keyword>
<comment type="cofactor">
    <cofactor evidence="1 14">
        <name>[4Fe-4S] cluster</name>
        <dbReference type="ChEBI" id="CHEBI:49883"/>
    </cofactor>
</comment>
<comment type="domain">
    <text evidence="14">The twin Cx2C motifs are involved in the recognition by the mitochondrial MIA40-ERV1 disulfide relay system. The formation of 2 disulfide bonds in the Cx2C motifs through dithiol/disulfide exchange reactions effectively traps the protein in the mitochondrial intermembrane space.</text>
</comment>
<dbReference type="InterPro" id="IPR029063">
    <property type="entry name" value="SAM-dependent_MTases_sf"/>
</dbReference>
<feature type="short sequence motif" description="Cx2C motif 1" evidence="14">
    <location>
        <begin position="226"/>
        <end position="229"/>
    </location>
</feature>
<evidence type="ECO:0000256" key="8">
    <source>
        <dbReference type="ARBA" id="ARBA00022723"/>
    </source>
</evidence>
<dbReference type="InterPro" id="IPR046408">
    <property type="entry name" value="CIAPIN1"/>
</dbReference>
<dbReference type="Proteomes" id="UP001055712">
    <property type="component" value="Unassembled WGS sequence"/>
</dbReference>
<dbReference type="GO" id="GO:0046872">
    <property type="term" value="F:metal ion binding"/>
    <property type="evidence" value="ECO:0007669"/>
    <property type="project" value="UniProtKB-KW"/>
</dbReference>
<dbReference type="PANTHER" id="PTHR13273:SF14">
    <property type="entry name" value="ANAMORSIN"/>
    <property type="match status" value="1"/>
</dbReference>
<sequence>MTAALFVTASPTATLQQLTSLLQAQRLSAQDSVAVATNSGGLQPGALTTGALDTVVSFASQPGHHTVQLLGLIAAALKPGGKLVVQEDGTSEAALSKLLLLSGLASSGAAPGGGVAAIKPTWETGARASIALKPRQSNGGGKPAAAAAWKLAADDEEGDDELLDDEELLTEEDKQRPAPPPAADDCEVGAAGRKACKDCTCGRAEGQVVQVTLTKEMLENPTSGGCGSCGLGDAFRCGGCPYRGLPSFEMGKKIELPSDFLAMDLPTSTRASIWLGLTAFIDLTYTAFVVALSLAFNKSASFNTPLGIMDLIGSSVYLLDLAMGFHLGVIGRWQDRAVVVRDGRTSARFYVRHGTFWMDLVATLPLFAQIAMAITGQLSPAIRFVYMLRLLRLVRVFRLLSNLSRSSVDGPLQFLASAMTTRTLLLLHALFSLCLLVNLLGCMWWNLAVTEGLVDSWATAITKDFDLLTASDGARWLVSCYFALTTMVTIGYGDITPVTIREVGVTMLFEVIGVAFFGYLLNVVTSLLTASGPAAKRVEAIRNKLEEVEEAMAQVEMSSGLRRNIRHFFSTSWEPPQGQGLRAGMFSELPAALRQRMVAQRERPLLRDLGFLPPGQSKREEKACCVALAAASAPFLLAPGQPLSAALPDFAAAAAAKCGADCVTQGPLPSCGGPFMFLLGEGRMALAGGAVIAAPALLGLAELFAADSALRAALGGDGGSSSSCHQAEAAVALSACDVVRLDCSQLYPLLRHDFPGLLQHLASKLLCEVQAGATCPPPNLQPPPNGAHQQQQQQQQGDAATVAAQVLRQLCSELEAEKADKAAASGKSGAVAGGPSLLTQRTSLDSGWEEAEGHPELAGVAVPAAGPLAFVWHCD</sequence>
<evidence type="ECO:0000256" key="7">
    <source>
        <dbReference type="ARBA" id="ARBA00022714"/>
    </source>
</evidence>
<evidence type="ECO:0000256" key="15">
    <source>
        <dbReference type="SAM" id="MobiDB-lite"/>
    </source>
</evidence>
<feature type="transmembrane region" description="Helical" evidence="16">
    <location>
        <begin position="476"/>
        <end position="495"/>
    </location>
</feature>
<reference evidence="19" key="2">
    <citation type="submission" date="2020-11" db="EMBL/GenBank/DDBJ databases">
        <authorList>
            <person name="Cecchin M."/>
            <person name="Marcolungo L."/>
            <person name="Rossato M."/>
            <person name="Girolomoni L."/>
            <person name="Cosentino E."/>
            <person name="Cuine S."/>
            <person name="Li-Beisson Y."/>
            <person name="Delledonne M."/>
            <person name="Ballottari M."/>
        </authorList>
    </citation>
    <scope>NUCLEOTIDE SEQUENCE</scope>
    <source>
        <strain evidence="19">211/11P</strain>
        <tissue evidence="19">Whole cell</tissue>
    </source>
</reference>
<feature type="domain" description="Ion transport" evidence="17">
    <location>
        <begin position="283"/>
        <end position="521"/>
    </location>
</feature>
<evidence type="ECO:0000256" key="4">
    <source>
        <dbReference type="ARBA" id="ARBA00022485"/>
    </source>
</evidence>
<comment type="caution">
    <text evidence="19">The sequence shown here is derived from an EMBL/GenBank/DDBJ whole genome shotgun (WGS) entry which is preliminary data.</text>
</comment>
<evidence type="ECO:0000256" key="3">
    <source>
        <dbReference type="ARBA" id="ARBA00008169"/>
    </source>
</evidence>
<evidence type="ECO:0000256" key="14">
    <source>
        <dbReference type="HAMAP-Rule" id="MF_03115"/>
    </source>
</evidence>
<keyword evidence="7 14" id="KW-0001">2Fe-2S</keyword>
<feature type="binding site" evidence="14">
    <location>
        <position position="237"/>
    </location>
    <ligand>
        <name>[4Fe-4S] cluster</name>
        <dbReference type="ChEBI" id="CHEBI:49883"/>
    </ligand>
</feature>
<dbReference type="GO" id="GO:0009055">
    <property type="term" value="F:electron transfer activity"/>
    <property type="evidence" value="ECO:0007669"/>
    <property type="project" value="UniProtKB-UniRule"/>
</dbReference>
<name>A0A9D4TJP4_CHLVU</name>
<dbReference type="Gene3D" id="1.10.287.70">
    <property type="match status" value="1"/>
</dbReference>
<evidence type="ECO:0000256" key="10">
    <source>
        <dbReference type="ARBA" id="ARBA00023004"/>
    </source>
</evidence>
<feature type="binding site" evidence="14">
    <location>
        <position position="226"/>
    </location>
    <ligand>
        <name>[4Fe-4S] cluster</name>
        <dbReference type="ChEBI" id="CHEBI:49883"/>
    </ligand>
</feature>
<reference evidence="19" key="1">
    <citation type="journal article" date="2019" name="Plant J.">
        <title>Chlorella vulgaris genome assembly and annotation reveals the molecular basis for metabolic acclimation to high light conditions.</title>
        <authorList>
            <person name="Cecchin M."/>
            <person name="Marcolungo L."/>
            <person name="Rossato M."/>
            <person name="Girolomoni L."/>
            <person name="Cosentino E."/>
            <person name="Cuine S."/>
            <person name="Li-Beisson Y."/>
            <person name="Delledonne M."/>
            <person name="Ballottari M."/>
        </authorList>
    </citation>
    <scope>NUCLEOTIDE SEQUENCE</scope>
    <source>
        <strain evidence="19">211/11P</strain>
    </source>
</reference>
<feature type="binding site" evidence="14">
    <location>
        <position position="196"/>
    </location>
    <ligand>
        <name>[2Fe-2S] cluster</name>
        <dbReference type="ChEBI" id="CHEBI:190135"/>
    </ligand>
</feature>
<evidence type="ECO:0000256" key="11">
    <source>
        <dbReference type="ARBA" id="ARBA00023014"/>
    </source>
</evidence>
<feature type="region of interest" description="Disordered" evidence="15">
    <location>
        <begin position="133"/>
        <end position="161"/>
    </location>
</feature>
<keyword evidence="20" id="KW-1185">Reference proteome</keyword>
<keyword evidence="13 16" id="KW-0472">Membrane</keyword>
<keyword evidence="9 16" id="KW-1133">Transmembrane helix</keyword>
<dbReference type="PANTHER" id="PTHR13273">
    <property type="entry name" value="ANAMORSIN"/>
    <property type="match status" value="1"/>
</dbReference>
<evidence type="ECO:0000313" key="20">
    <source>
        <dbReference type="Proteomes" id="UP001055712"/>
    </source>
</evidence>
<dbReference type="GO" id="GO:0005758">
    <property type="term" value="C:mitochondrial intermembrane space"/>
    <property type="evidence" value="ECO:0007669"/>
    <property type="project" value="UniProtKB-SubCell"/>
</dbReference>
<evidence type="ECO:0000259" key="17">
    <source>
        <dbReference type="Pfam" id="PF00520"/>
    </source>
</evidence>
<comment type="domain">
    <text evidence="14">The C-terminal domain binds 2 Fe-S clusters but is otherwise mostly in an intrinsically disordered conformation.</text>
</comment>
<keyword evidence="10 14" id="KW-0408">Iron</keyword>
<evidence type="ECO:0000256" key="16">
    <source>
        <dbReference type="SAM" id="Phobius"/>
    </source>
</evidence>
<organism evidence="19 20">
    <name type="scientific">Chlorella vulgaris</name>
    <name type="common">Green alga</name>
    <dbReference type="NCBI Taxonomy" id="3077"/>
    <lineage>
        <taxon>Eukaryota</taxon>
        <taxon>Viridiplantae</taxon>
        <taxon>Chlorophyta</taxon>
        <taxon>core chlorophytes</taxon>
        <taxon>Trebouxiophyceae</taxon>
        <taxon>Chlorellales</taxon>
        <taxon>Chlorellaceae</taxon>
        <taxon>Chlorella clade</taxon>
        <taxon>Chlorella</taxon>
    </lineage>
</organism>
<evidence type="ECO:0000256" key="9">
    <source>
        <dbReference type="ARBA" id="ARBA00022989"/>
    </source>
</evidence>
<feature type="transmembrane region" description="Helical" evidence="16">
    <location>
        <begin position="273"/>
        <end position="296"/>
    </location>
</feature>
<feature type="binding site" evidence="14">
    <location>
        <position position="229"/>
    </location>
    <ligand>
        <name>[4Fe-4S] cluster</name>
        <dbReference type="ChEBI" id="CHEBI:49883"/>
    </ligand>
</feature>
<comment type="caution">
    <text evidence="14">Lacks conserved residue(s) required for the propagation of feature annotation.</text>
</comment>
<evidence type="ECO:0000256" key="2">
    <source>
        <dbReference type="ARBA" id="ARBA00004141"/>
    </source>
</evidence>
<evidence type="ECO:0000256" key="12">
    <source>
        <dbReference type="ARBA" id="ARBA00023128"/>
    </source>
</evidence>
<feature type="binding site" evidence="14">
    <location>
        <position position="201"/>
    </location>
    <ligand>
        <name>[2Fe-2S] cluster</name>
        <dbReference type="ChEBI" id="CHEBI:190135"/>
    </ligand>
</feature>
<evidence type="ECO:0000256" key="6">
    <source>
        <dbReference type="ARBA" id="ARBA00022692"/>
    </source>
</evidence>
<comment type="function">
    <text evidence="14">Component of the cytosolic iron-sulfur (Fe-S) protein assembly (CIA) machinery. Required for the maturation of extramitochondrial Fe-S proteins. Part of an electron transfer chain functioning in an early step of cytosolic Fe-S biogenesis, facilitating the de novo assembly of a [4Fe-4S] cluster on the cytosolic Fe-S scaffold complex. Electrons are transferred from NADPH via a FAD- and FMN-containing diflavin oxidoreductase. Together with the diflavin oxidoreductase, also required for the assembly of the diferric tyrosyl radical cofactor of ribonucleotide reductase (RNR), probably by providing electrons for reduction during radical cofactor maturation in the catalytic small subunit.</text>
</comment>
<feature type="compositionally biased region" description="Pro residues" evidence="15">
    <location>
        <begin position="776"/>
        <end position="785"/>
    </location>
</feature>